<dbReference type="PRINTS" id="PR00237">
    <property type="entry name" value="GPCRRHODOPSN"/>
</dbReference>
<dbReference type="InterPro" id="IPR001556">
    <property type="entry name" value="Bombsn_rcpt-like"/>
</dbReference>
<keyword evidence="2" id="KW-1003">Cell membrane</keyword>
<gene>
    <name evidence="14" type="primary">LOC114649978</name>
</gene>
<dbReference type="PROSITE" id="PS00237">
    <property type="entry name" value="G_PROTEIN_RECEP_F1_1"/>
    <property type="match status" value="1"/>
</dbReference>
<feature type="transmembrane region" description="Helical" evidence="12">
    <location>
        <begin position="303"/>
        <end position="326"/>
    </location>
</feature>
<keyword evidence="9" id="KW-0325">Glycoprotein</keyword>
<evidence type="ECO:0000256" key="12">
    <source>
        <dbReference type="SAM" id="Phobius"/>
    </source>
</evidence>
<evidence type="ECO:0000256" key="7">
    <source>
        <dbReference type="ARBA" id="ARBA00023157"/>
    </source>
</evidence>
<evidence type="ECO:0000256" key="9">
    <source>
        <dbReference type="ARBA" id="ARBA00023180"/>
    </source>
</evidence>
<dbReference type="Pfam" id="PF00001">
    <property type="entry name" value="7tm_1"/>
    <property type="match status" value="1"/>
</dbReference>
<feature type="transmembrane region" description="Helical" evidence="12">
    <location>
        <begin position="271"/>
        <end position="291"/>
    </location>
</feature>
<keyword evidence="6 12" id="KW-0472">Membrane</keyword>
<evidence type="ECO:0000256" key="6">
    <source>
        <dbReference type="ARBA" id="ARBA00023136"/>
    </source>
</evidence>
<dbReference type="GO" id="GO:0008528">
    <property type="term" value="F:G protein-coupled peptide receptor activity"/>
    <property type="evidence" value="ECO:0007669"/>
    <property type="project" value="InterPro"/>
</dbReference>
<reference evidence="14" key="1">
    <citation type="submission" date="2021-06" db="EMBL/GenBank/DDBJ databases">
        <authorList>
            <consortium name="Wellcome Sanger Institute Data Sharing"/>
        </authorList>
    </citation>
    <scope>NUCLEOTIDE SEQUENCE [LARGE SCALE GENOMIC DNA]</scope>
</reference>
<comment type="similarity">
    <text evidence="11">Belongs to the G-protein coupled receptor 1 family.</text>
</comment>
<comment type="subcellular location">
    <subcellularLocation>
        <location evidence="1">Cell membrane</location>
        <topology evidence="1">Multi-pass membrane protein</topology>
    </subcellularLocation>
</comment>
<dbReference type="InterPro" id="IPR000276">
    <property type="entry name" value="GPCR_Rhodpsn"/>
</dbReference>
<evidence type="ECO:0000256" key="3">
    <source>
        <dbReference type="ARBA" id="ARBA00022692"/>
    </source>
</evidence>
<keyword evidence="4 12" id="KW-1133">Transmembrane helix</keyword>
<keyword evidence="7" id="KW-1015">Disulfide bond</keyword>
<dbReference type="PANTHER" id="PTHR45695">
    <property type="entry name" value="LEUCOKININ RECEPTOR-RELATED"/>
    <property type="match status" value="1"/>
</dbReference>
<dbReference type="GO" id="GO:0005886">
    <property type="term" value="C:plasma membrane"/>
    <property type="evidence" value="ECO:0007669"/>
    <property type="project" value="UniProtKB-SubCell"/>
</dbReference>
<accession>A0A8C4S1Q6</accession>
<reference evidence="14" key="3">
    <citation type="submission" date="2025-09" db="UniProtKB">
        <authorList>
            <consortium name="Ensembl"/>
        </authorList>
    </citation>
    <scope>IDENTIFICATION</scope>
</reference>
<proteinExistence type="inferred from homology"/>
<keyword evidence="3 11" id="KW-0812">Transmembrane</keyword>
<feature type="transmembrane region" description="Helical" evidence="12">
    <location>
        <begin position="166"/>
        <end position="184"/>
    </location>
</feature>
<evidence type="ECO:0000313" key="15">
    <source>
        <dbReference type="Proteomes" id="UP000694620"/>
    </source>
</evidence>
<evidence type="ECO:0000313" key="14">
    <source>
        <dbReference type="Ensembl" id="ENSECRP00000010960.1"/>
    </source>
</evidence>
<keyword evidence="5 11" id="KW-0297">G-protein coupled receptor</keyword>
<evidence type="ECO:0000256" key="11">
    <source>
        <dbReference type="RuleBase" id="RU000688"/>
    </source>
</evidence>
<evidence type="ECO:0000256" key="2">
    <source>
        <dbReference type="ARBA" id="ARBA00022475"/>
    </source>
</evidence>
<name>A0A8C4S1Q6_ERPCA</name>
<dbReference type="Proteomes" id="UP000694620">
    <property type="component" value="Chromosome 1"/>
</dbReference>
<organism evidence="14 15">
    <name type="scientific">Erpetoichthys calabaricus</name>
    <name type="common">Rope fish</name>
    <name type="synonym">Calamoichthys calabaricus</name>
    <dbReference type="NCBI Taxonomy" id="27687"/>
    <lineage>
        <taxon>Eukaryota</taxon>
        <taxon>Metazoa</taxon>
        <taxon>Chordata</taxon>
        <taxon>Craniata</taxon>
        <taxon>Vertebrata</taxon>
        <taxon>Euteleostomi</taxon>
        <taxon>Actinopterygii</taxon>
        <taxon>Polypteriformes</taxon>
        <taxon>Polypteridae</taxon>
        <taxon>Erpetoichthys</taxon>
    </lineage>
</organism>
<keyword evidence="8 11" id="KW-0675">Receptor</keyword>
<keyword evidence="15" id="KW-1185">Reference proteome</keyword>
<evidence type="ECO:0000256" key="10">
    <source>
        <dbReference type="ARBA" id="ARBA00023224"/>
    </source>
</evidence>
<reference evidence="14" key="2">
    <citation type="submission" date="2025-08" db="UniProtKB">
        <authorList>
            <consortium name="Ensembl"/>
        </authorList>
    </citation>
    <scope>IDENTIFICATION</scope>
</reference>
<feature type="transmembrane region" description="Helical" evidence="12">
    <location>
        <begin position="83"/>
        <end position="104"/>
    </location>
</feature>
<dbReference type="GeneTree" id="ENSGT01150000286926"/>
<feature type="transmembrane region" description="Helical" evidence="12">
    <location>
        <begin position="124"/>
        <end position="145"/>
    </location>
</feature>
<dbReference type="PROSITE" id="PS50262">
    <property type="entry name" value="G_PROTEIN_RECEP_F1_2"/>
    <property type="match status" value="1"/>
</dbReference>
<dbReference type="SUPFAM" id="SSF81321">
    <property type="entry name" value="Family A G protein-coupled receptor-like"/>
    <property type="match status" value="1"/>
</dbReference>
<evidence type="ECO:0000256" key="4">
    <source>
        <dbReference type="ARBA" id="ARBA00022989"/>
    </source>
</evidence>
<evidence type="ECO:0000256" key="8">
    <source>
        <dbReference type="ARBA" id="ARBA00023170"/>
    </source>
</evidence>
<feature type="transmembrane region" description="Helical" evidence="12">
    <location>
        <begin position="214"/>
        <end position="235"/>
    </location>
</feature>
<evidence type="ECO:0000256" key="1">
    <source>
        <dbReference type="ARBA" id="ARBA00004651"/>
    </source>
</evidence>
<dbReference type="InterPro" id="IPR017452">
    <property type="entry name" value="GPCR_Rhodpsn_7TM"/>
</dbReference>
<feature type="domain" description="G-protein coupled receptors family 1 profile" evidence="13">
    <location>
        <begin position="63"/>
        <end position="323"/>
    </location>
</feature>
<sequence>LQALMNITPEVLELLLQKYNLSRGQFITMFQLQPLVFVPRLPSILQPIFGILYMAIFSVALGGNTAVLLLLCRKKALKSTSTFFVCSLALSDLLISLVCIPITFMQHFSTNWLAGGFLCKLVPFLQVTAVSTSILTMTCIAAERFQGILYPLQLGNIYSAIRATKMLAGVWLSSLAIASPMWYAHKVEIKYDFLFDVHYTCCLEVWPLPWQRQVYTTVLLVLMFLVPMGTMGILYGKIIHELWCKHRIHDVMFQALPGSEINKITRKRKRAVKMMVVVVLLFVICWLPFHLVSVLSDFEQEFLLYAAVQVIGFSNSVCNPVVYAALNENFKKHLLCLLMQGIICRRGHCFGSRGVRVGISTVESQHLGEPTEQSLLGMGRHTSRIAWELEPHASSSFPQVHLFRAVNKQHSDPLLLSVTDPLMPPTHES</sequence>
<dbReference type="PANTHER" id="PTHR45695:SF20">
    <property type="entry name" value="PYROGLUTAMYLATED RFAMIDE PEPTIDE RECEPTOR"/>
    <property type="match status" value="1"/>
</dbReference>
<dbReference type="Ensembl" id="ENSECRT00000011137.1">
    <property type="protein sequence ID" value="ENSECRP00000010960.1"/>
    <property type="gene ID" value="ENSECRG00000007273.1"/>
</dbReference>
<keyword evidence="10 11" id="KW-0807">Transducer</keyword>
<protein>
    <submittedName>
        <fullName evidence="14">Pyroglutamylated RF-amide peptide receptor-like</fullName>
    </submittedName>
</protein>
<dbReference type="Gene3D" id="1.20.1070.10">
    <property type="entry name" value="Rhodopsin 7-helix transmembrane proteins"/>
    <property type="match status" value="1"/>
</dbReference>
<evidence type="ECO:0000259" key="13">
    <source>
        <dbReference type="PROSITE" id="PS50262"/>
    </source>
</evidence>
<dbReference type="AlphaFoldDB" id="A0A8C4S1Q6"/>
<feature type="transmembrane region" description="Helical" evidence="12">
    <location>
        <begin position="48"/>
        <end position="71"/>
    </location>
</feature>
<evidence type="ECO:0000256" key="5">
    <source>
        <dbReference type="ARBA" id="ARBA00023040"/>
    </source>
</evidence>
<dbReference type="PRINTS" id="PR00358">
    <property type="entry name" value="BOMBESINR"/>
</dbReference>